<comment type="similarity">
    <text evidence="1">Belongs to the TMEM121 family.</text>
</comment>
<evidence type="ECO:0000256" key="2">
    <source>
        <dbReference type="SAM" id="MobiDB-lite"/>
    </source>
</evidence>
<feature type="transmembrane region" description="Helical" evidence="3">
    <location>
        <begin position="601"/>
        <end position="623"/>
    </location>
</feature>
<dbReference type="Proteomes" id="UP000694559">
    <property type="component" value="Unplaced"/>
</dbReference>
<evidence type="ECO:0000256" key="1">
    <source>
        <dbReference type="ARBA" id="ARBA00007711"/>
    </source>
</evidence>
<organism evidence="4 5">
    <name type="scientific">Naja naja</name>
    <name type="common">Indian cobra</name>
    <dbReference type="NCBI Taxonomy" id="35670"/>
    <lineage>
        <taxon>Eukaryota</taxon>
        <taxon>Metazoa</taxon>
        <taxon>Chordata</taxon>
        <taxon>Craniata</taxon>
        <taxon>Vertebrata</taxon>
        <taxon>Euteleostomi</taxon>
        <taxon>Lepidosauria</taxon>
        <taxon>Squamata</taxon>
        <taxon>Bifurcata</taxon>
        <taxon>Unidentata</taxon>
        <taxon>Episquamata</taxon>
        <taxon>Toxicofera</taxon>
        <taxon>Serpentes</taxon>
        <taxon>Colubroidea</taxon>
        <taxon>Elapidae</taxon>
        <taxon>Elapinae</taxon>
        <taxon>Naja</taxon>
    </lineage>
</organism>
<feature type="region of interest" description="Disordered" evidence="2">
    <location>
        <begin position="44"/>
        <end position="72"/>
    </location>
</feature>
<feature type="compositionally biased region" description="Low complexity" evidence="2">
    <location>
        <begin position="176"/>
        <end position="185"/>
    </location>
</feature>
<evidence type="ECO:0000313" key="5">
    <source>
        <dbReference type="Proteomes" id="UP000694559"/>
    </source>
</evidence>
<dbReference type="OMA" id="HRVVSNQ"/>
<evidence type="ECO:0000256" key="3">
    <source>
        <dbReference type="SAM" id="Phobius"/>
    </source>
</evidence>
<dbReference type="PANTHER" id="PTHR47399">
    <property type="entry name" value="TRANSMEMBRANE PROTEIN 121B"/>
    <property type="match status" value="1"/>
</dbReference>
<dbReference type="PANTHER" id="PTHR47399:SF1">
    <property type="entry name" value="TRANSMEMBRANE PROTEIN 121B"/>
    <property type="match status" value="1"/>
</dbReference>
<reference evidence="4" key="2">
    <citation type="submission" date="2025-09" db="UniProtKB">
        <authorList>
            <consortium name="Ensembl"/>
        </authorList>
    </citation>
    <scope>IDENTIFICATION</scope>
</reference>
<dbReference type="InterPro" id="IPR026624">
    <property type="entry name" value="CECR6"/>
</dbReference>
<name>A0A8C6YFK6_NAJNA</name>
<feature type="compositionally biased region" description="Low complexity" evidence="2">
    <location>
        <begin position="44"/>
        <end position="53"/>
    </location>
</feature>
<gene>
    <name evidence="4" type="primary">TMEM121B</name>
</gene>
<dbReference type="Pfam" id="PF14997">
    <property type="entry name" value="CECR6_TMEM121"/>
    <property type="match status" value="1"/>
</dbReference>
<keyword evidence="5" id="KW-1185">Reference proteome</keyword>
<dbReference type="InterPro" id="IPR032776">
    <property type="entry name" value="CECR6/TMEM121"/>
</dbReference>
<sequence>MFFLPPPASDSCAAAAVTGRPPSCQEEGGGALLPSVSYLAPAPARAHPTARQRLPQSRAGPRLARPGPSKAASLRRFCPTHPPPFPPLPSFSSDSARIRSGFPRILTIQAGSPRSLSLVRPALALPAVRLRQAGSLVFVFCFGRPGGRAVARRPARRLGGSRGRLTMHRVVSNQRSVSSSSGSFQAPPPPPPTAAGDLQPLFLGGGGGGVSSTSSSSGGTRRGRRGSVSNSASTRTRSSSSSSRGTSTNSRSSSDRSSEEDEDGEGEEAKPLVPAQEPASPVAVVAIPAAASACASSGFSSSSSSGCTMTAGELYGAPLAGPGAAAGTAAGLLWAGGFGAGPAGPRWGYQALSLVLLLGQGALLDIYLIAVTDLYWCSWIATDLVLAAGWSIFFCRNSRARRRDRPLGAGGGHPTPPPLHPLLGHGPYGGRGGGAGSGGKAGAAPRSGDFAYAHLAWLIYAIAFTPKAALILGTSILELVELRLPLGATGFRITLALSAPLLYCLLRAISTDPGGGQLLLPPQPPPQHRASAAFLATCLDLLDSFTLLELLLLQPARPALPLPPPVRYVLIAVYFLCLASPVLWLYELSAPRAPGAGRLAVHWLLPAGLLDAPLLALRCLLLVRYQQPLSIFMLKNLFFLACRGLEAMETCYLLHSASGQGGKGKNVPVLSTGVGAGQLSHCISENDMGPHGYVNTLAVTAQS</sequence>
<dbReference type="OrthoDB" id="5964337at2759"/>
<feature type="transmembrane region" description="Helical" evidence="3">
    <location>
        <begin position="376"/>
        <end position="395"/>
    </location>
</feature>
<feature type="region of interest" description="Disordered" evidence="2">
    <location>
        <begin position="405"/>
        <end position="424"/>
    </location>
</feature>
<feature type="transmembrane region" description="Helical" evidence="3">
    <location>
        <begin position="530"/>
        <end position="553"/>
    </location>
</feature>
<keyword evidence="3" id="KW-1133">Transmembrane helix</keyword>
<proteinExistence type="inferred from homology"/>
<dbReference type="AlphaFoldDB" id="A0A8C6YFK6"/>
<dbReference type="GeneTree" id="ENSGT00940000154822"/>
<feature type="transmembrane region" description="Helical" evidence="3">
    <location>
        <begin position="314"/>
        <end position="335"/>
    </location>
</feature>
<accession>A0A8C6YFK6</accession>
<protein>
    <submittedName>
        <fullName evidence="4">Transmembrane protein 121B</fullName>
    </submittedName>
</protein>
<feature type="compositionally biased region" description="Low complexity" evidence="2">
    <location>
        <begin position="226"/>
        <end position="252"/>
    </location>
</feature>
<dbReference type="Ensembl" id="ENSNNAT00000029197.1">
    <property type="protein sequence ID" value="ENSNNAP00000027871.1"/>
    <property type="gene ID" value="ENSNNAG00000017981.1"/>
</dbReference>
<feature type="region of interest" description="Disordered" evidence="2">
    <location>
        <begin position="153"/>
        <end position="277"/>
    </location>
</feature>
<keyword evidence="3" id="KW-0812">Transmembrane</keyword>
<evidence type="ECO:0000313" key="4">
    <source>
        <dbReference type="Ensembl" id="ENSNNAP00000027871.1"/>
    </source>
</evidence>
<keyword evidence="3" id="KW-0472">Membrane</keyword>
<reference evidence="4" key="1">
    <citation type="submission" date="2025-08" db="UniProtKB">
        <authorList>
            <consortium name="Ensembl"/>
        </authorList>
    </citation>
    <scope>IDENTIFICATION</scope>
</reference>
<feature type="transmembrane region" description="Helical" evidence="3">
    <location>
        <begin position="347"/>
        <end position="370"/>
    </location>
</feature>
<feature type="transmembrane region" description="Helical" evidence="3">
    <location>
        <begin position="565"/>
        <end position="586"/>
    </location>
</feature>